<accession>A0A6G0VVV1</accession>
<sequence length="708" mass="81014">MKRTKLLIELATQKTEIEKNIENSSKTDSPEILTDTQYLQSSPSSSITPCCIAEQNESPIKLKLRRLTKQTNYKVIVDSENEENLSGDDSDNYIPSVSETSSESESTDQLTDLQTIDLPITVSPIKKGKKRSRNPEQWKKTKAKLLKNSGKSYTSRTGKTVNERVMGPNCSDRCILKCSSKVSDEYRIELFNKYWSLASLQRQRDYLASCIEPLQLKYRRIFTSETPRRQNCGFYLLFEGNRIRVCKTYMINTFGITERTIRSVIQSRTSGSGITVEDKRGKHGNHSRADLDIINSVKEHINSIPRVESHYQRANTTREFVDGGLCIAEMHRHYAKERVDNGKTAASYDCYARIFNTEFNIGFFSPKKDQCDFCEGFNNATAEEKAKLENDYQLHQDEKNLSRTEKANDKEKAKEIGSNIVLATFDLQAVMPVPTGQSSAFFYKSRLNCFNFTVSEIIKDHTICYFWHEGIGQRGAIEIGSCLLMFIEEIANSRPGSDIIFYSDNCCGQQKNRFVHAMYLYAVEKYQINSITHKYLIRGHTQNEGDTVHSIIEKSMKRSKKSGPIYVPDQLVTIIRNSKKTGKPFVVKELSFKDFIDLKSLTDEIGYNCQKNTEGEQIKISNIKIIRFVKGSEVCFYKNSYKDITWEKAQLKKAGTRRSGAKDIGSLKTKLAYNSKIPIAENKMKDIQSLITSNIIPNYYETFYNTLF</sequence>
<dbReference type="InterPro" id="IPR057191">
    <property type="entry name" value="DUF7869"/>
</dbReference>
<feature type="region of interest" description="Disordered" evidence="2">
    <location>
        <begin position="80"/>
        <end position="110"/>
    </location>
</feature>
<reference evidence="4 5" key="1">
    <citation type="submission" date="2019-08" db="EMBL/GenBank/DDBJ databases">
        <title>Whole genome of Aphis craccivora.</title>
        <authorList>
            <person name="Voronova N.V."/>
            <person name="Shulinski R.S."/>
            <person name="Bandarenka Y.V."/>
            <person name="Zhorov D.G."/>
            <person name="Warner D."/>
        </authorList>
    </citation>
    <scope>NUCLEOTIDE SEQUENCE [LARGE SCALE GENOMIC DNA]</scope>
    <source>
        <strain evidence="4">180601</strain>
        <tissue evidence="4">Whole Body</tissue>
    </source>
</reference>
<dbReference type="Pfam" id="PF25273">
    <property type="entry name" value="DUF7869"/>
    <property type="match status" value="1"/>
</dbReference>
<keyword evidence="1" id="KW-0175">Coiled coil</keyword>
<evidence type="ECO:0000256" key="2">
    <source>
        <dbReference type="SAM" id="MobiDB-lite"/>
    </source>
</evidence>
<dbReference type="EMBL" id="VUJU01011174">
    <property type="protein sequence ID" value="KAF0711700.1"/>
    <property type="molecule type" value="Genomic_DNA"/>
</dbReference>
<dbReference type="Proteomes" id="UP000478052">
    <property type="component" value="Unassembled WGS sequence"/>
</dbReference>
<dbReference type="OrthoDB" id="6630995at2759"/>
<dbReference type="PANTHER" id="PTHR10773:SF19">
    <property type="match status" value="1"/>
</dbReference>
<dbReference type="PANTHER" id="PTHR10773">
    <property type="entry name" value="DNA-DIRECTED RNA POLYMERASES I, II, AND III SUBUNIT RPABC2"/>
    <property type="match status" value="1"/>
</dbReference>
<dbReference type="AlphaFoldDB" id="A0A6G0VVV1"/>
<protein>
    <recommendedName>
        <fullName evidence="3">DUF7869 domain-containing protein</fullName>
    </recommendedName>
</protein>
<comment type="caution">
    <text evidence="4">The sequence shown here is derived from an EMBL/GenBank/DDBJ whole genome shotgun (WGS) entry which is preliminary data.</text>
</comment>
<evidence type="ECO:0000313" key="5">
    <source>
        <dbReference type="Proteomes" id="UP000478052"/>
    </source>
</evidence>
<feature type="domain" description="DUF7869" evidence="3">
    <location>
        <begin position="481"/>
        <end position="616"/>
    </location>
</feature>
<keyword evidence="5" id="KW-1185">Reference proteome</keyword>
<organism evidence="4 5">
    <name type="scientific">Aphis craccivora</name>
    <name type="common">Cowpea aphid</name>
    <dbReference type="NCBI Taxonomy" id="307492"/>
    <lineage>
        <taxon>Eukaryota</taxon>
        <taxon>Metazoa</taxon>
        <taxon>Ecdysozoa</taxon>
        <taxon>Arthropoda</taxon>
        <taxon>Hexapoda</taxon>
        <taxon>Insecta</taxon>
        <taxon>Pterygota</taxon>
        <taxon>Neoptera</taxon>
        <taxon>Paraneoptera</taxon>
        <taxon>Hemiptera</taxon>
        <taxon>Sternorrhyncha</taxon>
        <taxon>Aphidomorpha</taxon>
        <taxon>Aphidoidea</taxon>
        <taxon>Aphididae</taxon>
        <taxon>Aphidini</taxon>
        <taxon>Aphis</taxon>
        <taxon>Aphis</taxon>
    </lineage>
</organism>
<evidence type="ECO:0000256" key="1">
    <source>
        <dbReference type="SAM" id="Coils"/>
    </source>
</evidence>
<name>A0A6G0VVV1_APHCR</name>
<proteinExistence type="predicted"/>
<feature type="compositionally biased region" description="Acidic residues" evidence="2">
    <location>
        <begin position="80"/>
        <end position="91"/>
    </location>
</feature>
<gene>
    <name evidence="4" type="ORF">FWK35_00035186</name>
</gene>
<feature type="coiled-coil region" evidence="1">
    <location>
        <begin position="378"/>
        <end position="414"/>
    </location>
</feature>
<evidence type="ECO:0000259" key="3">
    <source>
        <dbReference type="Pfam" id="PF25273"/>
    </source>
</evidence>
<evidence type="ECO:0000313" key="4">
    <source>
        <dbReference type="EMBL" id="KAF0711700.1"/>
    </source>
</evidence>